<dbReference type="AlphaFoldDB" id="A0A177NMN5"/>
<evidence type="ECO:0000313" key="2">
    <source>
        <dbReference type="EMBL" id="OAI18633.1"/>
    </source>
</evidence>
<feature type="compositionally biased region" description="Basic and acidic residues" evidence="1">
    <location>
        <begin position="163"/>
        <end position="179"/>
    </location>
</feature>
<evidence type="ECO:0000313" key="3">
    <source>
        <dbReference type="Proteomes" id="UP000078476"/>
    </source>
</evidence>
<reference evidence="2 3" key="1">
    <citation type="submission" date="2016-03" db="EMBL/GenBank/DDBJ databases">
        <authorList>
            <person name="Ploux O."/>
        </authorList>
    </citation>
    <scope>NUCLEOTIDE SEQUENCE [LARGE SCALE GENOMIC DNA]</scope>
    <source>
        <strain evidence="2 3">R-45370</strain>
    </source>
</reference>
<dbReference type="Proteomes" id="UP000078476">
    <property type="component" value="Unassembled WGS sequence"/>
</dbReference>
<feature type="region of interest" description="Disordered" evidence="1">
    <location>
        <begin position="157"/>
        <end position="179"/>
    </location>
</feature>
<gene>
    <name evidence="2" type="ORF">A1359_04555</name>
</gene>
<keyword evidence="3" id="KW-1185">Reference proteome</keyword>
<protein>
    <submittedName>
        <fullName evidence="2">Uncharacterized protein</fullName>
    </submittedName>
</protein>
<dbReference type="EMBL" id="LUUI01000077">
    <property type="protein sequence ID" value="OAI18633.1"/>
    <property type="molecule type" value="Genomic_DNA"/>
</dbReference>
<evidence type="ECO:0000256" key="1">
    <source>
        <dbReference type="SAM" id="MobiDB-lite"/>
    </source>
</evidence>
<dbReference type="STRING" id="980561.A1359_04555"/>
<comment type="caution">
    <text evidence="2">The sequence shown here is derived from an EMBL/GenBank/DDBJ whole genome shotgun (WGS) entry which is preliminary data.</text>
</comment>
<organism evidence="2 3">
    <name type="scientific">Methylomonas lenta</name>
    <dbReference type="NCBI Taxonomy" id="980561"/>
    <lineage>
        <taxon>Bacteria</taxon>
        <taxon>Pseudomonadati</taxon>
        <taxon>Pseudomonadota</taxon>
        <taxon>Gammaproteobacteria</taxon>
        <taxon>Methylococcales</taxon>
        <taxon>Methylococcaceae</taxon>
        <taxon>Methylomonas</taxon>
    </lineage>
</organism>
<sequence length="179" mass="20189">MKYAEKLIKVGLEKHNKNNIKRPAMKLSKSWKHAILLTTLVFAQAALAETPAEETEKKCIKPKFRDFSPAHKAEVAPETQISFHVNRYADPLHIGASAKKIPMQVQIEDKQTFYYVTAKLPKELRDSYARIHIEAKSTEGDCVGVDGWLVKINEQAKETPNAEAKEESKQELSAATDDK</sequence>
<accession>A0A177NMN5</accession>
<name>A0A177NMN5_9GAMM</name>
<proteinExistence type="predicted"/>